<organism evidence="1">
    <name type="scientific">bioreactor metagenome</name>
    <dbReference type="NCBI Taxonomy" id="1076179"/>
    <lineage>
        <taxon>unclassified sequences</taxon>
        <taxon>metagenomes</taxon>
        <taxon>ecological metagenomes</taxon>
    </lineage>
</organism>
<name>A0A645AGX7_9ZZZZ</name>
<proteinExistence type="predicted"/>
<dbReference type="EMBL" id="VSSQ01013461">
    <property type="protein sequence ID" value="MPM51541.1"/>
    <property type="molecule type" value="Genomic_DNA"/>
</dbReference>
<accession>A0A645AGX7</accession>
<gene>
    <name evidence="1" type="ORF">SDC9_98290</name>
</gene>
<reference evidence="1" key="1">
    <citation type="submission" date="2019-08" db="EMBL/GenBank/DDBJ databases">
        <authorList>
            <person name="Kucharzyk K."/>
            <person name="Murdoch R.W."/>
            <person name="Higgins S."/>
            <person name="Loffler F."/>
        </authorList>
    </citation>
    <scope>NUCLEOTIDE SEQUENCE</scope>
</reference>
<dbReference type="AlphaFoldDB" id="A0A645AGX7"/>
<sequence>MDWASGSFCSEYDEPALLSIAATEGRIKEVPNTLERKVYVRKRHPFLNTGTTPPDSSIFFTHLAAWLRSVSAKRL</sequence>
<protein>
    <submittedName>
        <fullName evidence="1">Uncharacterized protein</fullName>
    </submittedName>
</protein>
<comment type="caution">
    <text evidence="1">The sequence shown here is derived from an EMBL/GenBank/DDBJ whole genome shotgun (WGS) entry which is preliminary data.</text>
</comment>
<evidence type="ECO:0000313" key="1">
    <source>
        <dbReference type="EMBL" id="MPM51541.1"/>
    </source>
</evidence>